<protein>
    <submittedName>
        <fullName evidence="1">S-ribosylhomocysteine lyase</fullName>
    </submittedName>
</protein>
<dbReference type="InterPro" id="IPR011249">
    <property type="entry name" value="Metalloenz_LuxS/M16"/>
</dbReference>
<dbReference type="InterPro" id="IPR037005">
    <property type="entry name" value="LuxS_sf"/>
</dbReference>
<proteinExistence type="predicted"/>
<dbReference type="Proteomes" id="UP000320896">
    <property type="component" value="Unassembled WGS sequence"/>
</dbReference>
<organism evidence="1 2">
    <name type="scientific">Streptococcus pneumoniae</name>
    <dbReference type="NCBI Taxonomy" id="1313"/>
    <lineage>
        <taxon>Bacteria</taxon>
        <taxon>Bacillati</taxon>
        <taxon>Bacillota</taxon>
        <taxon>Bacilli</taxon>
        <taxon>Lactobacillales</taxon>
        <taxon>Streptococcaceae</taxon>
        <taxon>Streptococcus</taxon>
    </lineage>
</organism>
<reference evidence="1 2" key="1">
    <citation type="submission" date="2019-07" db="EMBL/GenBank/DDBJ databases">
        <authorList>
            <person name="Mohale T."/>
        </authorList>
    </citation>
    <scope>NUCLEOTIDE SEQUENCE [LARGE SCALE GENOMIC DNA]</scope>
    <source>
        <strain evidence="1 2">NTPn 126</strain>
    </source>
</reference>
<keyword evidence="1" id="KW-0456">Lyase</keyword>
<evidence type="ECO:0000313" key="1">
    <source>
        <dbReference type="EMBL" id="TVW86714.1"/>
    </source>
</evidence>
<dbReference type="GO" id="GO:0009372">
    <property type="term" value="P:quorum sensing"/>
    <property type="evidence" value="ECO:0007669"/>
    <property type="project" value="InterPro"/>
</dbReference>
<name>A0A559AAS0_STREE</name>
<feature type="non-terminal residue" evidence="1">
    <location>
        <position position="1"/>
    </location>
</feature>
<dbReference type="GO" id="GO:0005506">
    <property type="term" value="F:iron ion binding"/>
    <property type="evidence" value="ECO:0007669"/>
    <property type="project" value="InterPro"/>
</dbReference>
<comment type="caution">
    <text evidence="1">The sequence shown here is derived from an EMBL/GenBank/DDBJ whole genome shotgun (WGS) entry which is preliminary data.</text>
</comment>
<accession>A0A559AAS0</accession>
<evidence type="ECO:0000313" key="2">
    <source>
        <dbReference type="Proteomes" id="UP000320896"/>
    </source>
</evidence>
<sequence length="34" mass="4025">CGNYKEHSLFSAKEWAKHILEQGISDHDFERHVI</sequence>
<dbReference type="GO" id="GO:0043768">
    <property type="term" value="F:S-ribosylhomocysteine lyase activity"/>
    <property type="evidence" value="ECO:0007669"/>
    <property type="project" value="InterPro"/>
</dbReference>
<dbReference type="EMBL" id="VMWH01000006">
    <property type="protein sequence ID" value="TVW86714.1"/>
    <property type="molecule type" value="Genomic_DNA"/>
</dbReference>
<dbReference type="SUPFAM" id="SSF63411">
    <property type="entry name" value="LuxS/MPP-like metallohydrolase"/>
    <property type="match status" value="1"/>
</dbReference>
<dbReference type="AlphaFoldDB" id="A0A559AAS0"/>
<gene>
    <name evidence="1" type="ORF">AZJ70_01010</name>
</gene>
<dbReference type="Gene3D" id="3.30.1360.80">
    <property type="entry name" value="S-ribosylhomocysteinase (LuxS)"/>
    <property type="match status" value="1"/>
</dbReference>